<dbReference type="Proteomes" id="UP000095286">
    <property type="component" value="Unplaced"/>
</dbReference>
<protein>
    <submittedName>
        <fullName evidence="2">Proteasome activator complex subunit 4</fullName>
    </submittedName>
</protein>
<proteinExistence type="predicted"/>
<evidence type="ECO:0000313" key="1">
    <source>
        <dbReference type="Proteomes" id="UP000095286"/>
    </source>
</evidence>
<organism evidence="1 2">
    <name type="scientific">Rhabditophanes sp. KR3021</name>
    <dbReference type="NCBI Taxonomy" id="114890"/>
    <lineage>
        <taxon>Eukaryota</taxon>
        <taxon>Metazoa</taxon>
        <taxon>Ecdysozoa</taxon>
        <taxon>Nematoda</taxon>
        <taxon>Chromadorea</taxon>
        <taxon>Rhabditida</taxon>
        <taxon>Tylenchina</taxon>
        <taxon>Panagrolaimomorpha</taxon>
        <taxon>Strongyloidoidea</taxon>
        <taxon>Alloionematidae</taxon>
        <taxon>Rhabditophanes</taxon>
    </lineage>
</organism>
<reference evidence="2" key="1">
    <citation type="submission" date="2016-11" db="UniProtKB">
        <authorList>
            <consortium name="WormBaseParasite"/>
        </authorList>
    </citation>
    <scope>IDENTIFICATION</scope>
    <source>
        <strain evidence="2">KR3021</strain>
    </source>
</reference>
<accession>A0AC35TLV6</accession>
<evidence type="ECO:0000313" key="2">
    <source>
        <dbReference type="WBParaSite" id="RSKR_0000216800.1"/>
    </source>
</evidence>
<sequence length="398" mass="45714">MANVAQYFRSPLPRDEAVCLNLFENVPDDLFKNIWFECIKKYDPTLISMRVIGITKQIAAHFMIPKIPISYYENLLLYYIDNVSLASERFELLCMDADFMKGLSKIAVEPTYQEVCTYLIGNFKIISRNLSSITLPHYERVIKKLIDEQSGEAHITYSTTLHDDKWVYHEISKLYDLCICANMTLLSKSITLLSTQVIKHPNSIGKQLYLLSVTASECFCLPTKKLKEPCFKEVLTFILELVLGTEKLPSADSSKRITSVLRPYFEFFSIIRKLSPYWSDVVIRVIKCLSLLKKVNKDALKKFASEYWTGFRVLSDFNPGPWINDLMERDIVEVRSRNQASSASIQNNFESAIINSLYAPKMAFDVSAYQPISTTVYNDEVRNGLAVELAEELLEAWK</sequence>
<name>A0AC35TLV6_9BILA</name>
<dbReference type="WBParaSite" id="RSKR_0000216800.1">
    <property type="protein sequence ID" value="RSKR_0000216800.1"/>
    <property type="gene ID" value="RSKR_0000216800"/>
</dbReference>